<dbReference type="Gene3D" id="3.30.2170.10">
    <property type="entry name" value="archaeoglobus fulgidus dsm 4304 superfamily"/>
    <property type="match status" value="1"/>
</dbReference>
<evidence type="ECO:0000313" key="12">
    <source>
        <dbReference type="Proteomes" id="UP000835052"/>
    </source>
</evidence>
<reference evidence="11" key="1">
    <citation type="submission" date="2020-10" db="EMBL/GenBank/DDBJ databases">
        <authorList>
            <person name="Kikuchi T."/>
        </authorList>
    </citation>
    <scope>NUCLEOTIDE SEQUENCE</scope>
    <source>
        <strain evidence="11">NKZ352</strain>
    </source>
</reference>
<evidence type="ECO:0000256" key="7">
    <source>
        <dbReference type="ARBA" id="ARBA00022824"/>
    </source>
</evidence>
<comment type="similarity">
    <text evidence="3 10">Belongs to the ALG6/ALG8 glucosyltransferase family.</text>
</comment>
<dbReference type="GO" id="GO:0006487">
    <property type="term" value="P:protein N-linked glycosylation"/>
    <property type="evidence" value="ECO:0007669"/>
    <property type="project" value="TreeGrafter"/>
</dbReference>
<comment type="subcellular location">
    <subcellularLocation>
        <location evidence="1 10">Endoplasmic reticulum membrane</location>
        <topology evidence="1 10">Multi-pass membrane protein</topology>
    </subcellularLocation>
</comment>
<feature type="transmembrane region" description="Helical" evidence="10">
    <location>
        <begin position="101"/>
        <end position="123"/>
    </location>
</feature>
<evidence type="ECO:0000256" key="1">
    <source>
        <dbReference type="ARBA" id="ARBA00004477"/>
    </source>
</evidence>
<evidence type="ECO:0000256" key="3">
    <source>
        <dbReference type="ARBA" id="ARBA00008715"/>
    </source>
</evidence>
<dbReference type="PANTHER" id="PTHR12413:SF2">
    <property type="entry name" value="DOLICHYL PYROPHOSPHATE GLC1MAN9GLCNAC2 ALPHA-1,3-GLUCOSYLTRANSFERASE-RELATED"/>
    <property type="match status" value="1"/>
</dbReference>
<keyword evidence="4 10" id="KW-0328">Glycosyltransferase</keyword>
<feature type="transmembrane region" description="Helical" evidence="10">
    <location>
        <begin position="423"/>
        <end position="441"/>
    </location>
</feature>
<feature type="transmembrane region" description="Helical" evidence="10">
    <location>
        <begin position="481"/>
        <end position="505"/>
    </location>
</feature>
<keyword evidence="12" id="KW-1185">Reference proteome</keyword>
<name>A0A8S1HR74_9PELO</name>
<sequence>MDNESPWTTVLLVGSALMALKAALIPAYVSTDFEVHRNWMAVTWNRPLRQWYTENTSQWTLDYPPFFAFFELGLAKIASFSGLGDVLQISEKPIFNERILFFQRISVMFTDIFYLMSCALIAFKSTHLFDGFPRKLQSSARKCCFVLLACNPALFLVDSIHFQYNSMMTSLFLVSLFFVNKRRFLLGALFFGILLNFKHIYLYYALAYVTHYLWNYFEIGSFSISSVPIMIRRGVSLGVVLLVPFATSLGGFLAADGLVGLQNILKRLFPVSRGLTHAFWAPNFWALYNLTDLVLYRILTFFRIGTYPTPTYTSGLVQEYDHSVLPSVSTFGSTTTVLLTSLLVLGLCKRRADFSVHLTLAAYVFFFFGYHVHEKAILLMTVPLTVAAFKNVDYVPPFVFLSVLSSFSLFPLLFTPFEIMIKYSVALCYISLVVLLAKKSLMLPRTFILPNWSLFYFAFLTAVELYASLIHNWIWSGKYEFFPLMAISVGNALGVLFGLIWLFFISTQSRFSIRRAFAKWKCLCEEQLIRDGAYGVQEIESEDDVKIVAGADISASKTSPNYAIVALSVFSYPRLEHLKTLSETVVLTTPYFPGFLALRESAAIVDVIKHVIASNPQFRPDVILCDGNGQFHPRKCGLACHIGAKTGIASVGVAKNLLANVVYDVTPEEHRAKVDVIIRELDNLQPKEAGWIPFDFISPVLMNVGWLSASKNKVYISPGYGIDLATATKVVFMSSRNSKTCEPIREADLYTRELLRKEFD</sequence>
<evidence type="ECO:0000256" key="9">
    <source>
        <dbReference type="ARBA" id="ARBA00023136"/>
    </source>
</evidence>
<keyword evidence="8 10" id="KW-1133">Transmembrane helix</keyword>
<keyword evidence="5 10" id="KW-0808">Transferase</keyword>
<protein>
    <recommendedName>
        <fullName evidence="10">Alpha-1,3-glucosyltransferase</fullName>
        <ecNumber evidence="10">2.4.1.-</ecNumber>
    </recommendedName>
</protein>
<dbReference type="Pfam" id="PF03155">
    <property type="entry name" value="Alg6_Alg8"/>
    <property type="match status" value="1"/>
</dbReference>
<comment type="pathway">
    <text evidence="2 10">Protein modification; protein glycosylation.</text>
</comment>
<dbReference type="AlphaFoldDB" id="A0A8S1HR74"/>
<proteinExistence type="inferred from homology"/>
<organism evidence="11 12">
    <name type="scientific">Caenorhabditis auriculariae</name>
    <dbReference type="NCBI Taxonomy" id="2777116"/>
    <lineage>
        <taxon>Eukaryota</taxon>
        <taxon>Metazoa</taxon>
        <taxon>Ecdysozoa</taxon>
        <taxon>Nematoda</taxon>
        <taxon>Chromadorea</taxon>
        <taxon>Rhabditida</taxon>
        <taxon>Rhabditina</taxon>
        <taxon>Rhabditomorpha</taxon>
        <taxon>Rhabditoidea</taxon>
        <taxon>Rhabditidae</taxon>
        <taxon>Peloderinae</taxon>
        <taxon>Caenorhabditis</taxon>
    </lineage>
</organism>
<dbReference type="InterPro" id="IPR004856">
    <property type="entry name" value="Glyco_trans_ALG6/ALG8"/>
</dbReference>
<accession>A0A8S1HR74</accession>
<feature type="transmembrane region" description="Helical" evidence="10">
    <location>
        <begin position="237"/>
        <end position="259"/>
    </location>
</feature>
<evidence type="ECO:0000256" key="4">
    <source>
        <dbReference type="ARBA" id="ARBA00022676"/>
    </source>
</evidence>
<dbReference type="PANTHER" id="PTHR12413">
    <property type="entry name" value="DOLICHYL GLYCOSYLTRANSFERASE"/>
    <property type="match status" value="1"/>
</dbReference>
<dbReference type="Pfam" id="PF04493">
    <property type="entry name" value="Endonuclease_5"/>
    <property type="match status" value="1"/>
</dbReference>
<dbReference type="CDD" id="cd06559">
    <property type="entry name" value="Endonuclease_V"/>
    <property type="match status" value="1"/>
</dbReference>
<feature type="transmembrane region" description="Helical" evidence="10">
    <location>
        <begin position="184"/>
        <end position="206"/>
    </location>
</feature>
<dbReference type="GO" id="GO:0006281">
    <property type="term" value="P:DNA repair"/>
    <property type="evidence" value="ECO:0007669"/>
    <property type="project" value="InterPro"/>
</dbReference>
<feature type="transmembrane region" description="Helical" evidence="10">
    <location>
        <begin position="453"/>
        <end position="475"/>
    </location>
</feature>
<evidence type="ECO:0000256" key="5">
    <source>
        <dbReference type="ARBA" id="ARBA00022679"/>
    </source>
</evidence>
<dbReference type="InterPro" id="IPR007581">
    <property type="entry name" value="Endonuclease-V"/>
</dbReference>
<evidence type="ECO:0000256" key="10">
    <source>
        <dbReference type="RuleBase" id="RU363110"/>
    </source>
</evidence>
<evidence type="ECO:0000313" key="11">
    <source>
        <dbReference type="EMBL" id="CAD6197715.1"/>
    </source>
</evidence>
<keyword evidence="7 10" id="KW-0256">Endoplasmic reticulum</keyword>
<feature type="transmembrane region" description="Helical" evidence="10">
    <location>
        <begin position="324"/>
        <end position="347"/>
    </location>
</feature>
<dbReference type="GO" id="GO:0004519">
    <property type="term" value="F:endonuclease activity"/>
    <property type="evidence" value="ECO:0007669"/>
    <property type="project" value="InterPro"/>
</dbReference>
<evidence type="ECO:0000256" key="6">
    <source>
        <dbReference type="ARBA" id="ARBA00022692"/>
    </source>
</evidence>
<dbReference type="EC" id="2.4.1.-" evidence="10"/>
<dbReference type="EMBL" id="CAJGYM010000102">
    <property type="protein sequence ID" value="CAD6197715.1"/>
    <property type="molecule type" value="Genomic_DNA"/>
</dbReference>
<keyword evidence="9 10" id="KW-0472">Membrane</keyword>
<dbReference type="Proteomes" id="UP000835052">
    <property type="component" value="Unassembled WGS sequence"/>
</dbReference>
<dbReference type="GO" id="GO:0042283">
    <property type="term" value="F:dolichyl pyrophosphate Glc1Man9GlcNAc2 alpha-1,3-glucosyltransferase activity"/>
    <property type="evidence" value="ECO:0007669"/>
    <property type="project" value="TreeGrafter"/>
</dbReference>
<dbReference type="GO" id="GO:0005789">
    <property type="term" value="C:endoplasmic reticulum membrane"/>
    <property type="evidence" value="ECO:0007669"/>
    <property type="project" value="UniProtKB-SubCell"/>
</dbReference>
<feature type="transmembrane region" description="Helical" evidence="10">
    <location>
        <begin position="354"/>
        <end position="370"/>
    </location>
</feature>
<keyword evidence="6 10" id="KW-0812">Transmembrane</keyword>
<comment type="caution">
    <text evidence="11">The sequence shown here is derived from an EMBL/GenBank/DDBJ whole genome shotgun (WGS) entry which is preliminary data.</text>
</comment>
<gene>
    <name evidence="11" type="ORF">CAUJ_LOCUS13624</name>
</gene>
<feature type="transmembrane region" description="Helical" evidence="10">
    <location>
        <begin position="399"/>
        <end position="417"/>
    </location>
</feature>
<evidence type="ECO:0000256" key="2">
    <source>
        <dbReference type="ARBA" id="ARBA00004922"/>
    </source>
</evidence>
<dbReference type="OrthoDB" id="1689333at2759"/>
<evidence type="ECO:0000256" key="8">
    <source>
        <dbReference type="ARBA" id="ARBA00022989"/>
    </source>
</evidence>
<feature type="transmembrane region" description="Helical" evidence="10">
    <location>
        <begin position="7"/>
        <end position="29"/>
    </location>
</feature>
<feature type="transmembrane region" description="Helical" evidence="10">
    <location>
        <begin position="144"/>
        <end position="164"/>
    </location>
</feature>